<dbReference type="AlphaFoldDB" id="A0A7Z1ILS7"/>
<gene>
    <name evidence="3" type="ORF">B9Q17_00075</name>
</gene>
<dbReference type="EMBL" id="NEFY01000019">
    <property type="protein sequence ID" value="OZC34932.1"/>
    <property type="molecule type" value="Genomic_DNA"/>
</dbReference>
<evidence type="ECO:0000313" key="4">
    <source>
        <dbReference type="Proteomes" id="UP000216984"/>
    </source>
</evidence>
<keyword evidence="4" id="KW-1185">Reference proteome</keyword>
<dbReference type="SUPFAM" id="SSF90257">
    <property type="entry name" value="Myosin rod fragments"/>
    <property type="match status" value="1"/>
</dbReference>
<accession>A0A7Z1ILS7</accession>
<evidence type="ECO:0000259" key="2">
    <source>
        <dbReference type="Pfam" id="PF11740"/>
    </source>
</evidence>
<evidence type="ECO:0000256" key="1">
    <source>
        <dbReference type="SAM" id="MobiDB-lite"/>
    </source>
</evidence>
<feature type="domain" description="KfrA N-terminal DNA-binding" evidence="2">
    <location>
        <begin position="5"/>
        <end position="118"/>
    </location>
</feature>
<feature type="compositionally biased region" description="Polar residues" evidence="1">
    <location>
        <begin position="282"/>
        <end position="304"/>
    </location>
</feature>
<name>A0A7Z1ILS7_9GAMM</name>
<dbReference type="Gene3D" id="1.10.287.510">
    <property type="entry name" value="Helix hairpin bin"/>
    <property type="match status" value="1"/>
</dbReference>
<proteinExistence type="predicted"/>
<dbReference type="Pfam" id="PF11740">
    <property type="entry name" value="KfrA_N"/>
    <property type="match status" value="1"/>
</dbReference>
<sequence length="313" mass="34322">MAISREQIIDAAEQLAAEGINPSMQAVRERLGGGSFATISPVLREWKEKREATTVAVLEMPSEVKGALDRFGADLWKAASALATAQFEKLKEESRFNIEAANKERDEALGEIERLETDLVAKDELVSSAKGDLTQLQGVVDEERSKVAALQQRNDDLQETIAGLRDDLKESKAEARGALDKLDQLRQAQAELSRVNGELSATVEAGHRELKEVTEQRNEFKSEIARLTKVVSELEAAKDKAVTDAQVSKTENATLQGEAKQLCHQVRTLEEQVAQNRKVIDSLTTKSRQKATPGSKQAGASKSATKSDKKENE</sequence>
<comment type="caution">
    <text evidence="3">The sequence shown here is derived from an EMBL/GenBank/DDBJ whole genome shotgun (WGS) entry which is preliminary data.</text>
</comment>
<feature type="region of interest" description="Disordered" evidence="1">
    <location>
        <begin position="275"/>
        <end position="313"/>
    </location>
</feature>
<evidence type="ECO:0000313" key="3">
    <source>
        <dbReference type="EMBL" id="OZC34932.1"/>
    </source>
</evidence>
<reference evidence="3 4" key="1">
    <citation type="submission" date="2017-06" db="EMBL/GenBank/DDBJ databases">
        <title>Draft genome sequence of the halophilic bacterium Marinobacter vinifirmus FB1.</title>
        <authorList>
            <person name="Stepanov V.G."/>
            <person name="Roberts D.J."/>
            <person name="Fox G.E."/>
        </authorList>
    </citation>
    <scope>NUCLEOTIDE SEQUENCE [LARGE SCALE GENOMIC DNA]</scope>
    <source>
        <strain evidence="3 4">FB1</strain>
    </source>
</reference>
<dbReference type="Proteomes" id="UP000216984">
    <property type="component" value="Unassembled WGS sequence"/>
</dbReference>
<protein>
    <recommendedName>
        <fullName evidence="2">KfrA N-terminal DNA-binding domain-containing protein</fullName>
    </recommendedName>
</protein>
<dbReference type="RefSeq" id="WP_094625883.1">
    <property type="nucleotide sequence ID" value="NZ_NEFY01000019.1"/>
</dbReference>
<dbReference type="InterPro" id="IPR021104">
    <property type="entry name" value="KfrA_DNA-bd_N"/>
</dbReference>
<organism evidence="3 4">
    <name type="scientific">Marinobacter vinifirmus</name>
    <dbReference type="NCBI Taxonomy" id="355591"/>
    <lineage>
        <taxon>Bacteria</taxon>
        <taxon>Pseudomonadati</taxon>
        <taxon>Pseudomonadota</taxon>
        <taxon>Gammaproteobacteria</taxon>
        <taxon>Pseudomonadales</taxon>
        <taxon>Marinobacteraceae</taxon>
        <taxon>Marinobacter</taxon>
    </lineage>
</organism>